<organism evidence="1 2">
    <name type="scientific">Cryptosporangium japonicum</name>
    <dbReference type="NCBI Taxonomy" id="80872"/>
    <lineage>
        <taxon>Bacteria</taxon>
        <taxon>Bacillati</taxon>
        <taxon>Actinomycetota</taxon>
        <taxon>Actinomycetes</taxon>
        <taxon>Cryptosporangiales</taxon>
        <taxon>Cryptosporangiaceae</taxon>
        <taxon>Cryptosporangium</taxon>
    </lineage>
</organism>
<name>A0ABN0UIC1_9ACTN</name>
<dbReference type="Pfam" id="PF14106">
    <property type="entry name" value="DUF4279"/>
    <property type="match status" value="1"/>
</dbReference>
<keyword evidence="2" id="KW-1185">Reference proteome</keyword>
<dbReference type="RefSeq" id="WP_344650395.1">
    <property type="nucleotide sequence ID" value="NZ_BAAAGX010000016.1"/>
</dbReference>
<reference evidence="1 2" key="1">
    <citation type="journal article" date="2019" name="Int. J. Syst. Evol. Microbiol.">
        <title>The Global Catalogue of Microorganisms (GCM) 10K type strain sequencing project: providing services to taxonomists for standard genome sequencing and annotation.</title>
        <authorList>
            <consortium name="The Broad Institute Genomics Platform"/>
            <consortium name="The Broad Institute Genome Sequencing Center for Infectious Disease"/>
            <person name="Wu L."/>
            <person name="Ma J."/>
        </authorList>
    </citation>
    <scope>NUCLEOTIDE SEQUENCE [LARGE SCALE GENOMIC DNA]</scope>
    <source>
        <strain evidence="1 2">JCM 10425</strain>
    </source>
</reference>
<sequence>MRVETRVCFAVYSEVLSPADLAARIGAAPTASVVRGSRRRRPPVPVANRWSLESGLGPEAALWRHLEALLPRVSPLAEAITALCADEPTCGLTIVREFTASDQEADLGFWLDENWLALLHRTGATIEADEYDYGPDEDSAASTAPT</sequence>
<evidence type="ECO:0000313" key="1">
    <source>
        <dbReference type="EMBL" id="GAA0251037.1"/>
    </source>
</evidence>
<evidence type="ECO:0008006" key="3">
    <source>
        <dbReference type="Google" id="ProtNLM"/>
    </source>
</evidence>
<accession>A0ABN0UIC1</accession>
<evidence type="ECO:0000313" key="2">
    <source>
        <dbReference type="Proteomes" id="UP001500967"/>
    </source>
</evidence>
<dbReference type="InterPro" id="IPR025459">
    <property type="entry name" value="DUF4279"/>
</dbReference>
<proteinExistence type="predicted"/>
<protein>
    <recommendedName>
        <fullName evidence="3">DUF4279 domain-containing protein</fullName>
    </recommendedName>
</protein>
<dbReference type="EMBL" id="BAAAGX010000016">
    <property type="protein sequence ID" value="GAA0251037.1"/>
    <property type="molecule type" value="Genomic_DNA"/>
</dbReference>
<comment type="caution">
    <text evidence="1">The sequence shown here is derived from an EMBL/GenBank/DDBJ whole genome shotgun (WGS) entry which is preliminary data.</text>
</comment>
<dbReference type="Proteomes" id="UP001500967">
    <property type="component" value="Unassembled WGS sequence"/>
</dbReference>
<gene>
    <name evidence="1" type="ORF">GCM10009539_40200</name>
</gene>